<keyword evidence="2" id="KW-1185">Reference proteome</keyword>
<proteinExistence type="predicted"/>
<dbReference type="SUPFAM" id="SSF53383">
    <property type="entry name" value="PLP-dependent transferases"/>
    <property type="match status" value="1"/>
</dbReference>
<dbReference type="InterPro" id="IPR009651">
    <property type="entry name" value="Met_g_lyase_put"/>
</dbReference>
<dbReference type="Pfam" id="PF06838">
    <property type="entry name" value="Met_gamma_lyase"/>
    <property type="match status" value="1"/>
</dbReference>
<sequence>MSNWMTDWDYPQWAAAIEQKIAAKLRWIDQRTDIWQACVLEAFRSHRVSEYHFYGTVGYGYHDVGRETLEAVFADVFSSEAALVRPQIVSGTHAISLALFSILRPGDELLYLSGQPYDTLLPIIGKGRDGTGSLADYGIRYREVPLTSSLKLDKERLKEMLTEKTKVIAIQRSRGYSSRPSFTISEIADAIRYIRSLASDVLIFVDNCYGEFVELEEPTHVGADLIAGSLIKNPGGGLAKTGGYLAGKKEWILRAADRLIAPQLGLEMGATGDGLRDFFQGLFLAPHTVGEALKGIVFAAAALEMEGFETSPSWDENRTDIVQQVILQKPEWLIAFCQGIQSASPVDSYLKLEPTQMPGYDDPVVMAAGTFVSGASIELSADGPMRSPYIAYLQGGLTYSHVKIAICSAIQQLKAVMKNSCVNISNTY</sequence>
<accession>A0A1M4T1S2</accession>
<reference evidence="1 2" key="1">
    <citation type="submission" date="2016-11" db="EMBL/GenBank/DDBJ databases">
        <authorList>
            <person name="Jaros S."/>
            <person name="Januszkiewicz K."/>
            <person name="Wedrychowicz H."/>
        </authorList>
    </citation>
    <scope>NUCLEOTIDE SEQUENCE [LARGE SCALE GENOMIC DNA]</scope>
    <source>
        <strain evidence="1 2">DSM 44666</strain>
    </source>
</reference>
<gene>
    <name evidence="1" type="ORF">SAMN05444392_101262</name>
</gene>
<name>A0A1M4T1S2_9BACL</name>
<dbReference type="Proteomes" id="UP000184476">
    <property type="component" value="Unassembled WGS sequence"/>
</dbReference>
<dbReference type="PANTHER" id="PTHR46658">
    <property type="entry name" value="CYS OR MET METABOLISM PYRIDOXAL-PHOSPHATE-DEPENDENT ENZYME"/>
    <property type="match status" value="1"/>
</dbReference>
<dbReference type="Gene3D" id="3.90.1150.60">
    <property type="entry name" value="Methioning gamme-lyase, C-terminal domain"/>
    <property type="match status" value="1"/>
</dbReference>
<dbReference type="Gene3D" id="3.40.640.10">
    <property type="entry name" value="Type I PLP-dependent aspartate aminotransferase-like (Major domain)"/>
    <property type="match status" value="1"/>
</dbReference>
<dbReference type="InterPro" id="IPR015424">
    <property type="entry name" value="PyrdxlP-dep_Trfase"/>
</dbReference>
<dbReference type="STRING" id="112248.SAMN05444392_101262"/>
<dbReference type="PANTHER" id="PTHR46658:SF1">
    <property type="entry name" value="CYS OR MET METABOLISM PYRIDOXAL-PHOSPHATE-DEPENDENT ENZYME"/>
    <property type="match status" value="1"/>
</dbReference>
<dbReference type="RefSeq" id="WP_073150724.1">
    <property type="nucleotide sequence ID" value="NZ_FQVL01000001.1"/>
</dbReference>
<dbReference type="EMBL" id="FQVL01000001">
    <property type="protein sequence ID" value="SHE38350.1"/>
    <property type="molecule type" value="Genomic_DNA"/>
</dbReference>
<organism evidence="1 2">
    <name type="scientific">Seinonella peptonophila</name>
    <dbReference type="NCBI Taxonomy" id="112248"/>
    <lineage>
        <taxon>Bacteria</taxon>
        <taxon>Bacillati</taxon>
        <taxon>Bacillota</taxon>
        <taxon>Bacilli</taxon>
        <taxon>Bacillales</taxon>
        <taxon>Thermoactinomycetaceae</taxon>
        <taxon>Seinonella</taxon>
    </lineage>
</organism>
<keyword evidence="1" id="KW-0456">Lyase</keyword>
<evidence type="ECO:0000313" key="1">
    <source>
        <dbReference type="EMBL" id="SHE38350.1"/>
    </source>
</evidence>
<evidence type="ECO:0000313" key="2">
    <source>
        <dbReference type="Proteomes" id="UP000184476"/>
    </source>
</evidence>
<protein>
    <submittedName>
        <fullName evidence="1">Cystathionine beta-lyase family protein involved in aluminum resistance</fullName>
    </submittedName>
</protein>
<dbReference type="GO" id="GO:0016829">
    <property type="term" value="F:lyase activity"/>
    <property type="evidence" value="ECO:0007669"/>
    <property type="project" value="UniProtKB-KW"/>
</dbReference>
<dbReference type="InterPro" id="IPR015421">
    <property type="entry name" value="PyrdxlP-dep_Trfase_major"/>
</dbReference>
<dbReference type="AlphaFoldDB" id="A0A1M4T1S2"/>